<dbReference type="OrthoDB" id="7452412at2"/>
<protein>
    <submittedName>
        <fullName evidence="3">Uncharacterized protein</fullName>
    </submittedName>
</protein>
<evidence type="ECO:0000256" key="2">
    <source>
        <dbReference type="SAM" id="SignalP"/>
    </source>
</evidence>
<accession>A0A5B8LEQ6</accession>
<proteinExistence type="predicted"/>
<feature type="region of interest" description="Disordered" evidence="1">
    <location>
        <begin position="59"/>
        <end position="78"/>
    </location>
</feature>
<evidence type="ECO:0000313" key="3">
    <source>
        <dbReference type="EMBL" id="QDZ06543.1"/>
    </source>
</evidence>
<keyword evidence="2" id="KW-0732">Signal</keyword>
<evidence type="ECO:0000313" key="4">
    <source>
        <dbReference type="Proteomes" id="UP000315673"/>
    </source>
</evidence>
<dbReference type="AlphaFoldDB" id="A0A5B8LEQ6"/>
<gene>
    <name evidence="3" type="ORF">FPZ24_02870</name>
</gene>
<keyword evidence="4" id="KW-1185">Reference proteome</keyword>
<name>A0A5B8LEQ6_9SPHN</name>
<sequence>MRVLIVVAVAMLLPTAALADDAKPAAEKKICRQQENTGSLFSKRICHTVSEWAKIDARDREDARNFSDAARDKPNLPR</sequence>
<organism evidence="3 4">
    <name type="scientific">Sphingomonas panacisoli</name>
    <dbReference type="NCBI Taxonomy" id="1813879"/>
    <lineage>
        <taxon>Bacteria</taxon>
        <taxon>Pseudomonadati</taxon>
        <taxon>Pseudomonadota</taxon>
        <taxon>Alphaproteobacteria</taxon>
        <taxon>Sphingomonadales</taxon>
        <taxon>Sphingomonadaceae</taxon>
        <taxon>Sphingomonas</taxon>
    </lineage>
</organism>
<feature type="signal peptide" evidence="2">
    <location>
        <begin position="1"/>
        <end position="19"/>
    </location>
</feature>
<dbReference type="RefSeq" id="WP_146569627.1">
    <property type="nucleotide sequence ID" value="NZ_CP042306.1"/>
</dbReference>
<dbReference type="EMBL" id="CP042306">
    <property type="protein sequence ID" value="QDZ06543.1"/>
    <property type="molecule type" value="Genomic_DNA"/>
</dbReference>
<dbReference type="Proteomes" id="UP000315673">
    <property type="component" value="Chromosome"/>
</dbReference>
<evidence type="ECO:0000256" key="1">
    <source>
        <dbReference type="SAM" id="MobiDB-lite"/>
    </source>
</evidence>
<feature type="chain" id="PRO_5023117653" evidence="2">
    <location>
        <begin position="20"/>
        <end position="78"/>
    </location>
</feature>
<dbReference type="KEGG" id="spai:FPZ24_02870"/>
<reference evidence="3 4" key="1">
    <citation type="submission" date="2019-07" db="EMBL/GenBank/DDBJ databases">
        <title>Full genome sequence of Sphingomonas sp. 4R-6-7(HKS19).</title>
        <authorList>
            <person name="Im W.-T."/>
        </authorList>
    </citation>
    <scope>NUCLEOTIDE SEQUENCE [LARGE SCALE GENOMIC DNA]</scope>
    <source>
        <strain evidence="3 4">HKS19</strain>
    </source>
</reference>